<gene>
    <name evidence="1" type="ORF">LMG23994_05775</name>
</gene>
<name>A0ABN7ZN62_9BURK</name>
<proteinExistence type="predicted"/>
<accession>A0ABN7ZN62</accession>
<sequence length="56" mass="6330">MHFQSLARTNKRELRERLRELSLALSVFAEAGDLSAETRDLIKLGVADLRAYLDAV</sequence>
<keyword evidence="2" id="KW-1185">Reference proteome</keyword>
<dbReference type="Proteomes" id="UP000701702">
    <property type="component" value="Unassembled WGS sequence"/>
</dbReference>
<evidence type="ECO:0000313" key="2">
    <source>
        <dbReference type="Proteomes" id="UP000701702"/>
    </source>
</evidence>
<protein>
    <submittedName>
        <fullName evidence="1">Uncharacterized protein</fullName>
    </submittedName>
</protein>
<dbReference type="EMBL" id="CAJZAF010000043">
    <property type="protein sequence ID" value="CAG9185561.1"/>
    <property type="molecule type" value="Genomic_DNA"/>
</dbReference>
<reference evidence="1 2" key="1">
    <citation type="submission" date="2021-08" db="EMBL/GenBank/DDBJ databases">
        <authorList>
            <person name="Peeters C."/>
        </authorList>
    </citation>
    <scope>NUCLEOTIDE SEQUENCE [LARGE SCALE GENOMIC DNA]</scope>
    <source>
        <strain evidence="1 2">LMG 23994</strain>
    </source>
</reference>
<organism evidence="1 2">
    <name type="scientific">Cupriavidus pinatubonensis</name>
    <dbReference type="NCBI Taxonomy" id="248026"/>
    <lineage>
        <taxon>Bacteria</taxon>
        <taxon>Pseudomonadati</taxon>
        <taxon>Pseudomonadota</taxon>
        <taxon>Betaproteobacteria</taxon>
        <taxon>Burkholderiales</taxon>
        <taxon>Burkholderiaceae</taxon>
        <taxon>Cupriavidus</taxon>
    </lineage>
</organism>
<evidence type="ECO:0000313" key="1">
    <source>
        <dbReference type="EMBL" id="CAG9185561.1"/>
    </source>
</evidence>
<comment type="caution">
    <text evidence="1">The sequence shown here is derived from an EMBL/GenBank/DDBJ whole genome shotgun (WGS) entry which is preliminary data.</text>
</comment>